<evidence type="ECO:0000313" key="4">
    <source>
        <dbReference type="EMBL" id="KAH9840573.1"/>
    </source>
</evidence>
<evidence type="ECO:0000259" key="3">
    <source>
        <dbReference type="PROSITE" id="PS51762"/>
    </source>
</evidence>
<proteinExistence type="inferred from homology"/>
<evidence type="ECO:0000313" key="5">
    <source>
        <dbReference type="Proteomes" id="UP000814176"/>
    </source>
</evidence>
<accession>A0ABQ8KPS0</accession>
<sequence>MSSSSAPSSRASSSHGSASQVPHSSTGSRRHPPLQPPKPLFFVDRTVEDASRDPFRTPAHSIADESVPTTPRSDASNPFSPPASVVTFSAEQTVPGTPGIHHQRVSSGGSDNLHRPNTNGPQSSSTLRHAASIPSVPHVQKVLRGSIPRVDSMVRNSFMSPPIMARRATMYDGCSVSETLARPTAKRQRSTMLTGEIEKPWTSDKDVYVRISWWVTLAVAMIGVIGGAIRCYFGWRDVPRVGNLCLIMQDDFNTFDQNIWTRDVEMGGFGNGEFEMTTAASNNSFVQDGKLYIVPTLTSDVIGYDHVLNGYTYNISGCTSSNHSACGAVSNSSSGAVINPVMSARLSTVSSHNIKYGKVEVVAKLPRGDWLWPAIWMMPVNDVYGAWPASGEIDIMEARGNGISYPAQGINYVRSSLNWGPFPFLNGVAKTFGYWTNRRKTYADDYHTYSLEWTPTFMRMYVDTRLDHTLQLSFNEPFFERGDFPETIANGSNYIVTPDPWVNGTKNVAPFDQPFYLILDLAVGGTNGWFPDAVGDKPWLDASSAAMHDFAQAQDSWYATWPQDTQDRAFIIESVKMWQSC</sequence>
<dbReference type="PANTHER" id="PTHR10963">
    <property type="entry name" value="GLYCOSYL HYDROLASE-RELATED"/>
    <property type="match status" value="1"/>
</dbReference>
<dbReference type="EMBL" id="JADCUA010000004">
    <property type="protein sequence ID" value="KAH9840573.1"/>
    <property type="molecule type" value="Genomic_DNA"/>
</dbReference>
<keyword evidence="5" id="KW-1185">Reference proteome</keyword>
<dbReference type="Proteomes" id="UP000814176">
    <property type="component" value="Unassembled WGS sequence"/>
</dbReference>
<gene>
    <name evidence="4" type="ORF">C8Q71DRAFT_413854</name>
</gene>
<dbReference type="Pfam" id="PF00722">
    <property type="entry name" value="Glyco_hydro_16"/>
    <property type="match status" value="1"/>
</dbReference>
<feature type="compositionally biased region" description="Polar residues" evidence="2">
    <location>
        <begin position="86"/>
        <end position="95"/>
    </location>
</feature>
<dbReference type="InterPro" id="IPR013320">
    <property type="entry name" value="ConA-like_dom_sf"/>
</dbReference>
<feature type="domain" description="GH16" evidence="3">
    <location>
        <begin position="231"/>
        <end position="565"/>
    </location>
</feature>
<comment type="caution">
    <text evidence="4">The sequence shown here is derived from an EMBL/GenBank/DDBJ whole genome shotgun (WGS) entry which is preliminary data.</text>
</comment>
<dbReference type="PROSITE" id="PS51762">
    <property type="entry name" value="GH16_2"/>
    <property type="match status" value="1"/>
</dbReference>
<protein>
    <submittedName>
        <fullName evidence="4">Concanavalin A-like lectin/glucanase domain-containing protein</fullName>
    </submittedName>
</protein>
<feature type="compositionally biased region" description="Polar residues" evidence="2">
    <location>
        <begin position="67"/>
        <end position="78"/>
    </location>
</feature>
<dbReference type="RefSeq" id="XP_047782039.1">
    <property type="nucleotide sequence ID" value="XM_047918407.1"/>
</dbReference>
<comment type="similarity">
    <text evidence="1">Belongs to the glycosyl hydrolase 16 family.</text>
</comment>
<dbReference type="InterPro" id="IPR050546">
    <property type="entry name" value="Glycosyl_Hydrlase_16"/>
</dbReference>
<dbReference type="SUPFAM" id="SSF49899">
    <property type="entry name" value="Concanavalin A-like lectins/glucanases"/>
    <property type="match status" value="1"/>
</dbReference>
<evidence type="ECO:0000256" key="1">
    <source>
        <dbReference type="ARBA" id="ARBA00006865"/>
    </source>
</evidence>
<dbReference type="InterPro" id="IPR000757">
    <property type="entry name" value="Beta-glucanase-like"/>
</dbReference>
<feature type="compositionally biased region" description="Low complexity" evidence="2">
    <location>
        <begin position="1"/>
        <end position="25"/>
    </location>
</feature>
<reference evidence="4 5" key="1">
    <citation type="journal article" date="2021" name="Environ. Microbiol.">
        <title>Gene family expansions and transcriptome signatures uncover fungal adaptations to wood decay.</title>
        <authorList>
            <person name="Hage H."/>
            <person name="Miyauchi S."/>
            <person name="Viragh M."/>
            <person name="Drula E."/>
            <person name="Min B."/>
            <person name="Chaduli D."/>
            <person name="Navarro D."/>
            <person name="Favel A."/>
            <person name="Norest M."/>
            <person name="Lesage-Meessen L."/>
            <person name="Balint B."/>
            <person name="Merenyi Z."/>
            <person name="de Eugenio L."/>
            <person name="Morin E."/>
            <person name="Martinez A.T."/>
            <person name="Baldrian P."/>
            <person name="Stursova M."/>
            <person name="Martinez M.J."/>
            <person name="Novotny C."/>
            <person name="Magnuson J.K."/>
            <person name="Spatafora J.W."/>
            <person name="Maurice S."/>
            <person name="Pangilinan J."/>
            <person name="Andreopoulos W."/>
            <person name="LaButti K."/>
            <person name="Hundley H."/>
            <person name="Na H."/>
            <person name="Kuo A."/>
            <person name="Barry K."/>
            <person name="Lipzen A."/>
            <person name="Henrissat B."/>
            <person name="Riley R."/>
            <person name="Ahrendt S."/>
            <person name="Nagy L.G."/>
            <person name="Grigoriev I.V."/>
            <person name="Martin F."/>
            <person name="Rosso M.N."/>
        </authorList>
    </citation>
    <scope>NUCLEOTIDE SEQUENCE [LARGE SCALE GENOMIC DNA]</scope>
    <source>
        <strain evidence="4 5">CIRM-BRFM 1785</strain>
    </source>
</reference>
<name>A0ABQ8KPS0_9APHY</name>
<organism evidence="4 5">
    <name type="scientific">Rhodofomes roseus</name>
    <dbReference type="NCBI Taxonomy" id="34475"/>
    <lineage>
        <taxon>Eukaryota</taxon>
        <taxon>Fungi</taxon>
        <taxon>Dikarya</taxon>
        <taxon>Basidiomycota</taxon>
        <taxon>Agaricomycotina</taxon>
        <taxon>Agaricomycetes</taxon>
        <taxon>Polyporales</taxon>
        <taxon>Rhodofomes</taxon>
    </lineage>
</organism>
<dbReference type="PANTHER" id="PTHR10963:SF55">
    <property type="entry name" value="GLYCOSIDE HYDROLASE FAMILY 16 PROTEIN"/>
    <property type="match status" value="1"/>
</dbReference>
<dbReference type="CDD" id="cd08024">
    <property type="entry name" value="GH16_CCF"/>
    <property type="match status" value="1"/>
</dbReference>
<dbReference type="Gene3D" id="2.60.120.200">
    <property type="match status" value="1"/>
</dbReference>
<dbReference type="GeneID" id="71999139"/>
<evidence type="ECO:0000256" key="2">
    <source>
        <dbReference type="SAM" id="MobiDB-lite"/>
    </source>
</evidence>
<feature type="compositionally biased region" description="Polar residues" evidence="2">
    <location>
        <begin position="105"/>
        <end position="127"/>
    </location>
</feature>
<feature type="compositionally biased region" description="Basic and acidic residues" evidence="2">
    <location>
        <begin position="45"/>
        <end position="55"/>
    </location>
</feature>
<feature type="region of interest" description="Disordered" evidence="2">
    <location>
        <begin position="1"/>
        <end position="128"/>
    </location>
</feature>